<sequence>VYGGASGAAAWNVNTRVFIEDDANAHLTFVTPNTTISGIAWADDADSFIGAVRYNHVADQLEFYVDNGNRATLSATDFDVTGDATFDEAGFGGAAAPASGIAIGSTDGSDEMNISGDNTNFWIKWSEGVLKFITDEGTNTNTDVRLYGKGTGAGFLRLYDQDDAEHLYLRAVSGQGYVSITGTAEIALNLQHTADAPVRCFSTAAGVERPTFEVYGRDGATTPALKHIAFGISGTAADTANITGVATYDFDGVVNLSGGSAGAAPTPQLSLGTYHDNTGDPSISHIDIHSGQYGFGVSANALNYFSNRLHQWFDDDVPGTYAMQLDATTGNLDVAGNITADSYTDHTPGWTSTPE</sequence>
<organism evidence="1">
    <name type="scientific">marine sediment metagenome</name>
    <dbReference type="NCBI Taxonomy" id="412755"/>
    <lineage>
        <taxon>unclassified sequences</taxon>
        <taxon>metagenomes</taxon>
        <taxon>ecological metagenomes</taxon>
    </lineage>
</organism>
<feature type="non-terminal residue" evidence="1">
    <location>
        <position position="1"/>
    </location>
</feature>
<dbReference type="AlphaFoldDB" id="A0A0F8YUS3"/>
<proteinExistence type="predicted"/>
<gene>
    <name evidence="1" type="ORF">LCGC14_3050700</name>
</gene>
<name>A0A0F8YUS3_9ZZZZ</name>
<dbReference type="EMBL" id="LAZR01064287">
    <property type="protein sequence ID" value="KKK57814.1"/>
    <property type="molecule type" value="Genomic_DNA"/>
</dbReference>
<protein>
    <submittedName>
        <fullName evidence="1">Uncharacterized protein</fullName>
    </submittedName>
</protein>
<comment type="caution">
    <text evidence="1">The sequence shown here is derived from an EMBL/GenBank/DDBJ whole genome shotgun (WGS) entry which is preliminary data.</text>
</comment>
<evidence type="ECO:0000313" key="1">
    <source>
        <dbReference type="EMBL" id="KKK57814.1"/>
    </source>
</evidence>
<reference evidence="1" key="1">
    <citation type="journal article" date="2015" name="Nature">
        <title>Complex archaea that bridge the gap between prokaryotes and eukaryotes.</title>
        <authorList>
            <person name="Spang A."/>
            <person name="Saw J.H."/>
            <person name="Jorgensen S.L."/>
            <person name="Zaremba-Niedzwiedzka K."/>
            <person name="Martijn J."/>
            <person name="Lind A.E."/>
            <person name="van Eijk R."/>
            <person name="Schleper C."/>
            <person name="Guy L."/>
            <person name="Ettema T.J."/>
        </authorList>
    </citation>
    <scope>NUCLEOTIDE SEQUENCE</scope>
</reference>
<feature type="non-terminal residue" evidence="1">
    <location>
        <position position="355"/>
    </location>
</feature>
<accession>A0A0F8YUS3</accession>